<dbReference type="EMBL" id="OZ035832">
    <property type="protein sequence ID" value="CAL1571586.1"/>
    <property type="molecule type" value="Genomic_DNA"/>
</dbReference>
<keyword evidence="2" id="KW-1185">Reference proteome</keyword>
<proteinExistence type="predicted"/>
<dbReference type="AlphaFoldDB" id="A0AAV2J4Y4"/>
<protein>
    <submittedName>
        <fullName evidence="1">Uncharacterized protein</fullName>
    </submittedName>
</protein>
<evidence type="ECO:0000313" key="1">
    <source>
        <dbReference type="EMBL" id="CAL1571586.1"/>
    </source>
</evidence>
<reference evidence="1 2" key="1">
    <citation type="submission" date="2024-04" db="EMBL/GenBank/DDBJ databases">
        <authorList>
            <person name="Waldvogel A.-M."/>
            <person name="Schoenle A."/>
        </authorList>
    </citation>
    <scope>NUCLEOTIDE SEQUENCE [LARGE SCALE GENOMIC DNA]</scope>
</reference>
<accession>A0AAV2J4Y4</accession>
<organism evidence="1 2">
    <name type="scientific">Knipowitschia caucasica</name>
    <name type="common">Caucasian dwarf goby</name>
    <name type="synonym">Pomatoschistus caucasicus</name>
    <dbReference type="NCBI Taxonomy" id="637954"/>
    <lineage>
        <taxon>Eukaryota</taxon>
        <taxon>Metazoa</taxon>
        <taxon>Chordata</taxon>
        <taxon>Craniata</taxon>
        <taxon>Vertebrata</taxon>
        <taxon>Euteleostomi</taxon>
        <taxon>Actinopterygii</taxon>
        <taxon>Neopterygii</taxon>
        <taxon>Teleostei</taxon>
        <taxon>Neoteleostei</taxon>
        <taxon>Acanthomorphata</taxon>
        <taxon>Gobiaria</taxon>
        <taxon>Gobiiformes</taxon>
        <taxon>Gobioidei</taxon>
        <taxon>Gobiidae</taxon>
        <taxon>Gobiinae</taxon>
        <taxon>Knipowitschia</taxon>
    </lineage>
</organism>
<name>A0AAV2J4Y4_KNICA</name>
<sequence>MDDDGASETYPEIDSVSASVLKAAGVKMTMLPSLTKEDLRDLFPGPENFLRRRHIWQLVHGDVESQKSNCPVLDTSVSSPASSVASSSASTVILEKSTPSTSQEDLLSGRRAFIDSDVMKEQDRPTKILQAYPCFKELSHIIDELHRILARGNPFFTMELKKRWLRFFNQAQFYGVFKKFIGPPLQDQVKNALAVLKVLPQMFPSHVGLPKRLGHPSDALFHILTSAEDPNTYLQSRPLVSPVVIVCETNCILAIGTVPLLTFPKEDLSESVMYLLGCYYTFHLTYPKCIGTLLSVLQTDVLLDAIHEKDMTTSYKKAMAEWRKFHE</sequence>
<dbReference type="Proteomes" id="UP001497482">
    <property type="component" value="Chromosome 10"/>
</dbReference>
<evidence type="ECO:0000313" key="2">
    <source>
        <dbReference type="Proteomes" id="UP001497482"/>
    </source>
</evidence>
<gene>
    <name evidence="1" type="ORF">KC01_LOCUS3689</name>
</gene>